<dbReference type="AlphaFoldDB" id="A0A0A1ZWJ6"/>
<name>A0A0A1ZWJ6_PROMR</name>
<evidence type="ECO:0008006" key="3">
    <source>
        <dbReference type="Google" id="ProtNLM"/>
    </source>
</evidence>
<dbReference type="RefSeq" id="WP_019480434.1">
    <property type="nucleotide sequence ID" value="NZ_JNAJ01000002.1"/>
</dbReference>
<evidence type="ECO:0000313" key="2">
    <source>
        <dbReference type="Proteomes" id="UP000030491"/>
    </source>
</evidence>
<gene>
    <name evidence="1" type="ORF">EU93_0080</name>
</gene>
<dbReference type="Pfam" id="PF11746">
    <property type="entry name" value="DUF3303"/>
    <property type="match status" value="1"/>
</dbReference>
<dbReference type="EMBL" id="JNAJ01000002">
    <property type="protein sequence ID" value="KGF93770.1"/>
    <property type="molecule type" value="Genomic_DNA"/>
</dbReference>
<protein>
    <recommendedName>
        <fullName evidence="3">DUF3303 domain-containing protein</fullName>
    </recommendedName>
</protein>
<evidence type="ECO:0000313" key="1">
    <source>
        <dbReference type="EMBL" id="KGF93770.1"/>
    </source>
</evidence>
<dbReference type="Proteomes" id="UP000030491">
    <property type="component" value="Unassembled WGS sequence"/>
</dbReference>
<organism evidence="1 2">
    <name type="scientific">Prochlorococcus marinus str. MIT 9116</name>
    <dbReference type="NCBI Taxonomy" id="167544"/>
    <lineage>
        <taxon>Bacteria</taxon>
        <taxon>Bacillati</taxon>
        <taxon>Cyanobacteriota</taxon>
        <taxon>Cyanophyceae</taxon>
        <taxon>Synechococcales</taxon>
        <taxon>Prochlorococcaceae</taxon>
        <taxon>Prochlorococcus</taxon>
    </lineage>
</organism>
<sequence>MLYVQHWSFKAGYHQKGAEKFLGGGGDYPGVEMIGRYHAPGSLEGWIVLKTDDPKAIYQHAAEWGEFLNWETTPVFTDEEAGPIVAKVYS</sequence>
<dbReference type="InterPro" id="IPR021734">
    <property type="entry name" value="DUF3303"/>
</dbReference>
<dbReference type="OrthoDB" id="9801877at2"/>
<proteinExistence type="predicted"/>
<reference evidence="2" key="1">
    <citation type="journal article" date="2014" name="Sci. Data">
        <title>Genomes of diverse isolates of the marine cyanobacterium Prochlorococcus.</title>
        <authorList>
            <person name="Biller S."/>
            <person name="Berube P."/>
            <person name="Thompson J."/>
            <person name="Kelly L."/>
            <person name="Roggensack S."/>
            <person name="Awad L."/>
            <person name="Roache-Johnson K."/>
            <person name="Ding H."/>
            <person name="Giovannoni S.J."/>
            <person name="Moore L.R."/>
            <person name="Chisholm S.W."/>
        </authorList>
    </citation>
    <scope>NUCLEOTIDE SEQUENCE [LARGE SCALE GENOMIC DNA]</scope>
</reference>
<comment type="caution">
    <text evidence="1">The sequence shown here is derived from an EMBL/GenBank/DDBJ whole genome shotgun (WGS) entry which is preliminary data.</text>
</comment>
<accession>A0A0A1ZWJ6</accession>